<comment type="caution">
    <text evidence="15">The sequence shown here is derived from an EMBL/GenBank/DDBJ whole genome shotgun (WGS) entry which is preliminary data.</text>
</comment>
<accession>A0ABD6F0Y5</accession>
<comment type="subcellular location">
    <subcellularLocation>
        <location evidence="1">Nucleus</location>
    </subcellularLocation>
</comment>
<dbReference type="PROSITE" id="PS51186">
    <property type="entry name" value="GNAT"/>
    <property type="match status" value="1"/>
</dbReference>
<dbReference type="InterPro" id="IPR000182">
    <property type="entry name" value="GNAT_dom"/>
</dbReference>
<dbReference type="PANTHER" id="PTHR45750:SF3">
    <property type="entry name" value="HISTONE ACETYLTRANSFERASE"/>
    <property type="match status" value="1"/>
</dbReference>
<evidence type="ECO:0000259" key="13">
    <source>
        <dbReference type="PROSITE" id="PS50014"/>
    </source>
</evidence>
<dbReference type="GO" id="GO:0006338">
    <property type="term" value="P:chromatin remodeling"/>
    <property type="evidence" value="ECO:0007669"/>
    <property type="project" value="UniProtKB-ARBA"/>
</dbReference>
<evidence type="ECO:0000256" key="5">
    <source>
        <dbReference type="ARBA" id="ARBA00022853"/>
    </source>
</evidence>
<dbReference type="PROSITE" id="PS00633">
    <property type="entry name" value="BROMODOMAIN_1"/>
    <property type="match status" value="1"/>
</dbReference>
<dbReference type="InterPro" id="IPR018359">
    <property type="entry name" value="Bromodomain_CS"/>
</dbReference>
<dbReference type="PROSITE" id="PS50014">
    <property type="entry name" value="BROMODOMAIN_2"/>
    <property type="match status" value="1"/>
</dbReference>
<keyword evidence="16" id="KW-1185">Reference proteome</keyword>
<keyword evidence="9" id="KW-0804">Transcription</keyword>
<dbReference type="PRINTS" id="PR00503">
    <property type="entry name" value="BROMODOMAIN"/>
</dbReference>
<dbReference type="InterPro" id="IPR001487">
    <property type="entry name" value="Bromodomain"/>
</dbReference>
<dbReference type="Proteomes" id="UP001608902">
    <property type="component" value="Unassembled WGS sequence"/>
</dbReference>
<evidence type="ECO:0000256" key="10">
    <source>
        <dbReference type="ARBA" id="ARBA00023242"/>
    </source>
</evidence>
<evidence type="ECO:0000256" key="12">
    <source>
        <dbReference type="PROSITE-ProRule" id="PRU00035"/>
    </source>
</evidence>
<dbReference type="Pfam" id="PF00583">
    <property type="entry name" value="Acetyltransf_1"/>
    <property type="match status" value="1"/>
</dbReference>
<dbReference type="InterPro" id="IPR037800">
    <property type="entry name" value="GCN5"/>
</dbReference>
<dbReference type="CDD" id="cd04301">
    <property type="entry name" value="NAT_SF"/>
    <property type="match status" value="1"/>
</dbReference>
<gene>
    <name evidence="15" type="ORF">AB6A40_010345</name>
</gene>
<keyword evidence="11" id="KW-0012">Acyltransferase</keyword>
<evidence type="ECO:0000313" key="16">
    <source>
        <dbReference type="Proteomes" id="UP001608902"/>
    </source>
</evidence>
<dbReference type="GO" id="GO:0061733">
    <property type="term" value="F:protein-lysine-acetyltransferase activity"/>
    <property type="evidence" value="ECO:0007669"/>
    <property type="project" value="UniProtKB-EC"/>
</dbReference>
<dbReference type="EC" id="2.3.1.48" evidence="3"/>
<dbReference type="Gene3D" id="3.40.630.30">
    <property type="match status" value="1"/>
</dbReference>
<keyword evidence="7 12" id="KW-0103">Bromodomain</keyword>
<dbReference type="EMBL" id="JBGFUD010013141">
    <property type="protein sequence ID" value="MFH4983636.1"/>
    <property type="molecule type" value="Genomic_DNA"/>
</dbReference>
<evidence type="ECO:0000256" key="11">
    <source>
        <dbReference type="ARBA" id="ARBA00023315"/>
    </source>
</evidence>
<keyword evidence="8" id="KW-0010">Activator</keyword>
<keyword evidence="10" id="KW-0539">Nucleus</keyword>
<dbReference type="Gene3D" id="1.20.920.10">
    <property type="entry name" value="Bromodomain-like"/>
    <property type="match status" value="1"/>
</dbReference>
<dbReference type="SUPFAM" id="SSF55729">
    <property type="entry name" value="Acyl-CoA N-acyltransferases (Nat)"/>
    <property type="match status" value="1"/>
</dbReference>
<keyword evidence="5" id="KW-0156">Chromatin regulator</keyword>
<protein>
    <recommendedName>
        <fullName evidence="3">histone acetyltransferase</fullName>
        <ecNumber evidence="3">2.3.1.48</ecNumber>
    </recommendedName>
</protein>
<dbReference type="AlphaFoldDB" id="A0ABD6F0Y5"/>
<evidence type="ECO:0000256" key="6">
    <source>
        <dbReference type="ARBA" id="ARBA00023015"/>
    </source>
</evidence>
<name>A0ABD6F0Y5_9BILA</name>
<evidence type="ECO:0000256" key="8">
    <source>
        <dbReference type="ARBA" id="ARBA00023159"/>
    </source>
</evidence>
<dbReference type="PANTHER" id="PTHR45750">
    <property type="entry name" value="GH11602P"/>
    <property type="match status" value="1"/>
</dbReference>
<evidence type="ECO:0000256" key="9">
    <source>
        <dbReference type="ARBA" id="ARBA00023163"/>
    </source>
</evidence>
<dbReference type="GO" id="GO:0005634">
    <property type="term" value="C:nucleus"/>
    <property type="evidence" value="ECO:0007669"/>
    <property type="project" value="UniProtKB-SubCell"/>
</dbReference>
<feature type="domain" description="Bromo" evidence="13">
    <location>
        <begin position="307"/>
        <end position="377"/>
    </location>
</feature>
<evidence type="ECO:0000256" key="4">
    <source>
        <dbReference type="ARBA" id="ARBA00022679"/>
    </source>
</evidence>
<evidence type="ECO:0000256" key="7">
    <source>
        <dbReference type="ARBA" id="ARBA00023117"/>
    </source>
</evidence>
<dbReference type="SUPFAM" id="SSF47370">
    <property type="entry name" value="Bromodomain"/>
    <property type="match status" value="1"/>
</dbReference>
<feature type="domain" description="N-acetyltransferase" evidence="14">
    <location>
        <begin position="74"/>
        <end position="225"/>
    </location>
</feature>
<keyword evidence="4" id="KW-0808">Transferase</keyword>
<dbReference type="SMART" id="SM00297">
    <property type="entry name" value="BROMO"/>
    <property type="match status" value="1"/>
</dbReference>
<evidence type="ECO:0000259" key="14">
    <source>
        <dbReference type="PROSITE" id="PS51186"/>
    </source>
</evidence>
<comment type="similarity">
    <text evidence="2">Belongs to the acetyltransferase family. GCN5 subfamily.</text>
</comment>
<sequence length="410" mass="47097">MSETKSSLIRTNTYGRSEEFSDEEIMRIICRYEISQRQPKSPQKPNSIDICAAKCEALIQEEEAGIIKFRLFSNDLKPANAEENMRVCLQLKELIRVQLPRMPKEYITRIVCDPRHKSIILEKGGAVIGGIVFRPFLEQGFTEIVFCAVSANEQVKGYGAQLMNYVKDYHAHYCGILHLLTFADEFAIGYFEKQGFSKHLHIDKSKYDGYIKDYQGATLMGCQLNPSIVYVDLPNAVKRLNDLYDCAVKERFSDEEKQYGGIEHLFEKYGNSVVPISEIPGLEHTKGVEPADSEKDSKIRSILAKLKANKNSWPFLKPVDAEEVPEYYEHIRFPMDLATMTSRLKNKYYTHERLFIVDLLRMFSNCFRFNAPDTVYYRAGYNLNSLALSLVKKNFPKSDVFPVVPVVKPQ</sequence>
<dbReference type="InterPro" id="IPR016181">
    <property type="entry name" value="Acyl_CoA_acyltransferase"/>
</dbReference>
<dbReference type="Pfam" id="PF00439">
    <property type="entry name" value="Bromodomain"/>
    <property type="match status" value="1"/>
</dbReference>
<proteinExistence type="inferred from homology"/>
<dbReference type="InterPro" id="IPR036427">
    <property type="entry name" value="Bromodomain-like_sf"/>
</dbReference>
<reference evidence="15 16" key="1">
    <citation type="submission" date="2024-08" db="EMBL/GenBank/DDBJ databases">
        <title>Gnathostoma spinigerum genome.</title>
        <authorList>
            <person name="Gonzalez-Bertolin B."/>
            <person name="Monzon S."/>
            <person name="Zaballos A."/>
            <person name="Jimenez P."/>
            <person name="Dekumyoy P."/>
            <person name="Varona S."/>
            <person name="Cuesta I."/>
            <person name="Sumanam S."/>
            <person name="Adisakwattana P."/>
            <person name="Gasser R.B."/>
            <person name="Hernandez-Gonzalez A."/>
            <person name="Young N.D."/>
            <person name="Perteguer M.J."/>
        </authorList>
    </citation>
    <scope>NUCLEOTIDE SEQUENCE [LARGE SCALE GENOMIC DNA]</scope>
    <source>
        <strain evidence="15">AL3</strain>
        <tissue evidence="15">Liver</tissue>
    </source>
</reference>
<evidence type="ECO:0000313" key="15">
    <source>
        <dbReference type="EMBL" id="MFH4983636.1"/>
    </source>
</evidence>
<evidence type="ECO:0000256" key="2">
    <source>
        <dbReference type="ARBA" id="ARBA00008607"/>
    </source>
</evidence>
<dbReference type="CDD" id="cd05509">
    <property type="entry name" value="Bromo_gcn5_like"/>
    <property type="match status" value="1"/>
</dbReference>
<evidence type="ECO:0000256" key="3">
    <source>
        <dbReference type="ARBA" id="ARBA00013184"/>
    </source>
</evidence>
<organism evidence="15 16">
    <name type="scientific">Gnathostoma spinigerum</name>
    <dbReference type="NCBI Taxonomy" id="75299"/>
    <lineage>
        <taxon>Eukaryota</taxon>
        <taxon>Metazoa</taxon>
        <taxon>Ecdysozoa</taxon>
        <taxon>Nematoda</taxon>
        <taxon>Chromadorea</taxon>
        <taxon>Rhabditida</taxon>
        <taxon>Spirurina</taxon>
        <taxon>Gnathostomatomorpha</taxon>
        <taxon>Gnathostomatoidea</taxon>
        <taxon>Gnathostomatidae</taxon>
        <taxon>Gnathostoma</taxon>
    </lineage>
</organism>
<keyword evidence="6" id="KW-0805">Transcription regulation</keyword>
<evidence type="ECO:0000256" key="1">
    <source>
        <dbReference type="ARBA" id="ARBA00004123"/>
    </source>
</evidence>